<proteinExistence type="inferred from homology"/>
<name>A0A5K7SDK6_9BACT</name>
<evidence type="ECO:0000256" key="5">
    <source>
        <dbReference type="ARBA" id="ARBA00022806"/>
    </source>
</evidence>
<organism evidence="15 16">
    <name type="scientific">Aquipluma nitroreducens</name>
    <dbReference type="NCBI Taxonomy" id="2010828"/>
    <lineage>
        <taxon>Bacteria</taxon>
        <taxon>Pseudomonadati</taxon>
        <taxon>Bacteroidota</taxon>
        <taxon>Bacteroidia</taxon>
        <taxon>Marinilabiliales</taxon>
        <taxon>Prolixibacteraceae</taxon>
        <taxon>Aquipluma</taxon>
    </lineage>
</organism>
<evidence type="ECO:0000256" key="3">
    <source>
        <dbReference type="ARBA" id="ARBA00022741"/>
    </source>
</evidence>
<evidence type="ECO:0000256" key="10">
    <source>
        <dbReference type="ARBA" id="ARBA00034808"/>
    </source>
</evidence>
<feature type="domain" description="Helicase ATP-binding" evidence="13">
    <location>
        <begin position="25"/>
        <end position="193"/>
    </location>
</feature>
<dbReference type="Gene3D" id="1.10.10.10">
    <property type="entry name" value="Winged helix-like DNA-binding domain superfamily/Winged helix DNA-binding domain"/>
    <property type="match status" value="1"/>
</dbReference>
<dbReference type="GO" id="GO:0016787">
    <property type="term" value="F:hydrolase activity"/>
    <property type="evidence" value="ECO:0007669"/>
    <property type="project" value="UniProtKB-KW"/>
</dbReference>
<evidence type="ECO:0000256" key="12">
    <source>
        <dbReference type="ARBA" id="ARBA00044550"/>
    </source>
</evidence>
<evidence type="ECO:0000256" key="8">
    <source>
        <dbReference type="ARBA" id="ARBA00023235"/>
    </source>
</evidence>
<evidence type="ECO:0000256" key="4">
    <source>
        <dbReference type="ARBA" id="ARBA00022801"/>
    </source>
</evidence>
<dbReference type="AlphaFoldDB" id="A0A5K7SDK6"/>
<dbReference type="SMART" id="SM00490">
    <property type="entry name" value="HELICc"/>
    <property type="match status" value="1"/>
</dbReference>
<evidence type="ECO:0000313" key="15">
    <source>
        <dbReference type="EMBL" id="BBE19546.1"/>
    </source>
</evidence>
<dbReference type="GO" id="GO:0005737">
    <property type="term" value="C:cytoplasm"/>
    <property type="evidence" value="ECO:0007669"/>
    <property type="project" value="TreeGrafter"/>
</dbReference>
<keyword evidence="4" id="KW-0378">Hydrolase</keyword>
<dbReference type="GO" id="GO:0043590">
    <property type="term" value="C:bacterial nucleoid"/>
    <property type="evidence" value="ECO:0007669"/>
    <property type="project" value="TreeGrafter"/>
</dbReference>
<dbReference type="Pfam" id="PF16124">
    <property type="entry name" value="RecQ_Zn_bind"/>
    <property type="match status" value="1"/>
</dbReference>
<feature type="domain" description="Helicase C-terminal" evidence="14">
    <location>
        <begin position="214"/>
        <end position="363"/>
    </location>
</feature>
<dbReference type="PROSITE" id="PS51194">
    <property type="entry name" value="HELICASE_CTER"/>
    <property type="match status" value="1"/>
</dbReference>
<dbReference type="InterPro" id="IPR014001">
    <property type="entry name" value="Helicase_ATP-bd"/>
</dbReference>
<dbReference type="SMART" id="SM00487">
    <property type="entry name" value="DEXDc"/>
    <property type="match status" value="1"/>
</dbReference>
<dbReference type="InterPro" id="IPR036388">
    <property type="entry name" value="WH-like_DNA-bd_sf"/>
</dbReference>
<keyword evidence="7" id="KW-0238">DNA-binding</keyword>
<evidence type="ECO:0000256" key="9">
    <source>
        <dbReference type="ARBA" id="ARBA00034617"/>
    </source>
</evidence>
<keyword evidence="3" id="KW-0547">Nucleotide-binding</keyword>
<dbReference type="PANTHER" id="PTHR13710">
    <property type="entry name" value="DNA HELICASE RECQ FAMILY MEMBER"/>
    <property type="match status" value="1"/>
</dbReference>
<dbReference type="InterPro" id="IPR032284">
    <property type="entry name" value="RecQ_Zn-bd"/>
</dbReference>
<dbReference type="GO" id="GO:0009378">
    <property type="term" value="F:four-way junction helicase activity"/>
    <property type="evidence" value="ECO:0007669"/>
    <property type="project" value="TreeGrafter"/>
</dbReference>
<evidence type="ECO:0000313" key="16">
    <source>
        <dbReference type="Proteomes" id="UP001193389"/>
    </source>
</evidence>
<sequence length="634" mass="73378">MNQFVQILTKYWGYGAFRPLQEEIIRSVDQGKDTLGLMPTGGGKSVTYQVYSLSKPGICLVITPLIALMKDQVENLNQRGIKALAIYSGMTAQEIKIAMDHAAWGDYKFLYLSPERIATERFRERINQLDVNLIAVDEAHCISQWGYDFRPSYLRIAELRDLLPDVPVLAVTATATEKVIDDIQDQLKFRKKNVLRTSYYRSNLVYLVRNEEDKINYLVKAVQKAKGTGIVYVKSRKLTREISDLLRENEVSADYYHAGLPSKIRSAKQEAWKSGKNRVIVSTNAFGMGIDKADVRFVIHLEAPDSVEAYFQEAGRAGRDGKPAWSVLLYNNSDKVKLERNVVKVFPEPDVIKRIYEAICNFYQLAVGFGKDQSFEFSMGAFASSFSFQITTVYNSLKILQREGYLELTDELDNPSKVYFQVDRDDLYKFQVANAEFDGFIKLLLRSYTGLFTNYVSIDEELMAKRANVSPDLVYQFLTRLRTQRIIDYIPQKKTPFIIFVKERIDLDRLKISKENYEDRKRDYIRRIDAVVHYASSGHKCRSQLLLQYFGETESVRCGKCDVCMERNELNVSKYEFDTLCEQIKKVLLEPCFYENLLPKIDGKPDNVVKVVRWLLENEKIVYRVDNRMEWRKG</sequence>
<evidence type="ECO:0000256" key="11">
    <source>
        <dbReference type="ARBA" id="ARBA00044535"/>
    </source>
</evidence>
<evidence type="ECO:0000256" key="1">
    <source>
        <dbReference type="ARBA" id="ARBA00005446"/>
    </source>
</evidence>
<comment type="similarity">
    <text evidence="1">Belongs to the helicase family. RecQ subfamily.</text>
</comment>
<dbReference type="InterPro" id="IPR004589">
    <property type="entry name" value="DNA_helicase_ATP-dep_RecQ"/>
</dbReference>
<keyword evidence="6" id="KW-0067">ATP-binding</keyword>
<dbReference type="CDD" id="cd17920">
    <property type="entry name" value="DEXHc_RecQ"/>
    <property type="match status" value="1"/>
</dbReference>
<dbReference type="GO" id="GO:0003677">
    <property type="term" value="F:DNA binding"/>
    <property type="evidence" value="ECO:0007669"/>
    <property type="project" value="UniProtKB-KW"/>
</dbReference>
<dbReference type="NCBIfam" id="TIGR00614">
    <property type="entry name" value="recQ_fam"/>
    <property type="match status" value="1"/>
</dbReference>
<dbReference type="KEGG" id="anf:AQPE_3731"/>
<dbReference type="InterPro" id="IPR001650">
    <property type="entry name" value="Helicase_C-like"/>
</dbReference>
<protein>
    <recommendedName>
        <fullName evidence="11">ATP-dependent DNA helicase RecQ</fullName>
        <ecNumber evidence="10">5.6.2.4</ecNumber>
    </recommendedName>
    <alternativeName>
        <fullName evidence="12">DNA 3'-5' helicase RecQ</fullName>
    </alternativeName>
</protein>
<keyword evidence="16" id="KW-1185">Reference proteome</keyword>
<dbReference type="EMBL" id="AP018694">
    <property type="protein sequence ID" value="BBE19546.1"/>
    <property type="molecule type" value="Genomic_DNA"/>
</dbReference>
<keyword evidence="2" id="KW-0479">Metal-binding</keyword>
<accession>A0A5K7SDK6</accession>
<dbReference type="InterPro" id="IPR011545">
    <property type="entry name" value="DEAD/DEAH_box_helicase_dom"/>
</dbReference>
<dbReference type="InterPro" id="IPR027417">
    <property type="entry name" value="P-loop_NTPase"/>
</dbReference>
<keyword evidence="5 15" id="KW-0347">Helicase</keyword>
<dbReference type="PANTHER" id="PTHR13710:SF105">
    <property type="entry name" value="ATP-DEPENDENT DNA HELICASE Q1"/>
    <property type="match status" value="1"/>
</dbReference>
<dbReference type="Pfam" id="PF00270">
    <property type="entry name" value="DEAD"/>
    <property type="match status" value="1"/>
</dbReference>
<dbReference type="GO" id="GO:0005524">
    <property type="term" value="F:ATP binding"/>
    <property type="evidence" value="ECO:0007669"/>
    <property type="project" value="UniProtKB-KW"/>
</dbReference>
<dbReference type="Pfam" id="PF00271">
    <property type="entry name" value="Helicase_C"/>
    <property type="match status" value="1"/>
</dbReference>
<dbReference type="GO" id="GO:0043138">
    <property type="term" value="F:3'-5' DNA helicase activity"/>
    <property type="evidence" value="ECO:0007669"/>
    <property type="project" value="UniProtKB-EC"/>
</dbReference>
<dbReference type="EC" id="5.6.2.4" evidence="10"/>
<dbReference type="GO" id="GO:0006281">
    <property type="term" value="P:DNA repair"/>
    <property type="evidence" value="ECO:0007669"/>
    <property type="project" value="TreeGrafter"/>
</dbReference>
<evidence type="ECO:0000256" key="2">
    <source>
        <dbReference type="ARBA" id="ARBA00022723"/>
    </source>
</evidence>
<dbReference type="FunFam" id="3.40.50.300:FF:001389">
    <property type="entry name" value="ATP-dependent DNA helicase RecQ"/>
    <property type="match status" value="1"/>
</dbReference>
<dbReference type="GO" id="GO:0046872">
    <property type="term" value="F:metal ion binding"/>
    <property type="evidence" value="ECO:0007669"/>
    <property type="project" value="UniProtKB-KW"/>
</dbReference>
<dbReference type="GO" id="GO:0006310">
    <property type="term" value="P:DNA recombination"/>
    <property type="evidence" value="ECO:0007669"/>
    <property type="project" value="InterPro"/>
</dbReference>
<dbReference type="Gene3D" id="3.40.50.300">
    <property type="entry name" value="P-loop containing nucleotide triphosphate hydrolases"/>
    <property type="match status" value="2"/>
</dbReference>
<gene>
    <name evidence="15" type="ORF">AQPE_3731</name>
</gene>
<comment type="catalytic activity">
    <reaction evidence="9">
        <text>Couples ATP hydrolysis with the unwinding of duplex DNA by translocating in the 3'-5' direction.</text>
        <dbReference type="EC" id="5.6.2.4"/>
    </reaction>
</comment>
<evidence type="ECO:0000256" key="7">
    <source>
        <dbReference type="ARBA" id="ARBA00023125"/>
    </source>
</evidence>
<evidence type="ECO:0000259" key="14">
    <source>
        <dbReference type="PROSITE" id="PS51194"/>
    </source>
</evidence>
<reference evidence="15" key="1">
    <citation type="journal article" date="2020" name="Int. J. Syst. Evol. Microbiol.">
        <title>Aquipluma nitroreducens gen. nov. sp. nov., a novel facultatively anaerobic bacterium isolated from a freshwater lake.</title>
        <authorList>
            <person name="Watanabe M."/>
            <person name="Kojima H."/>
            <person name="Fukui M."/>
        </authorList>
    </citation>
    <scope>NUCLEOTIDE SEQUENCE</scope>
    <source>
        <strain evidence="15">MeG22</strain>
    </source>
</reference>
<dbReference type="GO" id="GO:0030894">
    <property type="term" value="C:replisome"/>
    <property type="evidence" value="ECO:0007669"/>
    <property type="project" value="TreeGrafter"/>
</dbReference>
<evidence type="ECO:0000259" key="13">
    <source>
        <dbReference type="PROSITE" id="PS51192"/>
    </source>
</evidence>
<dbReference type="SUPFAM" id="SSF52540">
    <property type="entry name" value="P-loop containing nucleoside triphosphate hydrolases"/>
    <property type="match status" value="1"/>
</dbReference>
<dbReference type="PROSITE" id="PS51192">
    <property type="entry name" value="HELICASE_ATP_BIND_1"/>
    <property type="match status" value="1"/>
</dbReference>
<dbReference type="RefSeq" id="WP_318347780.1">
    <property type="nucleotide sequence ID" value="NZ_AP018694.1"/>
</dbReference>
<dbReference type="Proteomes" id="UP001193389">
    <property type="component" value="Chromosome"/>
</dbReference>
<keyword evidence="8" id="KW-0413">Isomerase</keyword>
<evidence type="ECO:0000256" key="6">
    <source>
        <dbReference type="ARBA" id="ARBA00022840"/>
    </source>
</evidence>